<dbReference type="Proteomes" id="UP000650511">
    <property type="component" value="Unassembled WGS sequence"/>
</dbReference>
<evidence type="ECO:0000313" key="3">
    <source>
        <dbReference type="Proteomes" id="UP000650511"/>
    </source>
</evidence>
<evidence type="ECO:0008006" key="4">
    <source>
        <dbReference type="Google" id="ProtNLM"/>
    </source>
</evidence>
<protein>
    <recommendedName>
        <fullName evidence="4">Heat induced stress protein YflT</fullName>
    </recommendedName>
</protein>
<sequence length="138" mass="14987">MSEDMLVYPTEKVVGVLDDHGAVDELRSALAEAGASEVEVLSGDSGEEQLDPKGDDHGPLAKAMRTVQKALGDEAERLENLNDELERGNLVVQAGLSAGDDDAREQEKRRIGKVMRQHGVRSIAFYGKNQIEELTLDA</sequence>
<comment type="caution">
    <text evidence="2">The sequence shown here is derived from an EMBL/GenBank/DDBJ whole genome shotgun (WGS) entry which is preliminary data.</text>
</comment>
<name>A0A8J3ET16_9ACTN</name>
<reference evidence="2" key="1">
    <citation type="journal article" date="2014" name="Int. J. Syst. Evol. Microbiol.">
        <title>Complete genome sequence of Corynebacterium casei LMG S-19264T (=DSM 44701T), isolated from a smear-ripened cheese.</title>
        <authorList>
            <consortium name="US DOE Joint Genome Institute (JGI-PGF)"/>
            <person name="Walter F."/>
            <person name="Albersmeier A."/>
            <person name="Kalinowski J."/>
            <person name="Ruckert C."/>
        </authorList>
    </citation>
    <scope>NUCLEOTIDE SEQUENCE</scope>
    <source>
        <strain evidence="2">CGMCC 1.14988</strain>
    </source>
</reference>
<feature type="region of interest" description="Disordered" evidence="1">
    <location>
        <begin position="40"/>
        <end position="59"/>
    </location>
</feature>
<accession>A0A8J3ET16</accession>
<reference evidence="2" key="2">
    <citation type="submission" date="2020-09" db="EMBL/GenBank/DDBJ databases">
        <authorList>
            <person name="Sun Q."/>
            <person name="Zhou Y."/>
        </authorList>
    </citation>
    <scope>NUCLEOTIDE SEQUENCE</scope>
    <source>
        <strain evidence="2">CGMCC 1.14988</strain>
    </source>
</reference>
<organism evidence="2 3">
    <name type="scientific">Egicoccus halophilus</name>
    <dbReference type="NCBI Taxonomy" id="1670830"/>
    <lineage>
        <taxon>Bacteria</taxon>
        <taxon>Bacillati</taxon>
        <taxon>Actinomycetota</taxon>
        <taxon>Nitriliruptoria</taxon>
        <taxon>Egicoccales</taxon>
        <taxon>Egicoccaceae</taxon>
        <taxon>Egicoccus</taxon>
    </lineage>
</organism>
<proteinExistence type="predicted"/>
<feature type="compositionally biased region" description="Basic and acidic residues" evidence="1">
    <location>
        <begin position="50"/>
        <end position="59"/>
    </location>
</feature>
<gene>
    <name evidence="2" type="ORF">GCM10011354_01770</name>
</gene>
<evidence type="ECO:0000313" key="2">
    <source>
        <dbReference type="EMBL" id="GGI02853.1"/>
    </source>
</evidence>
<dbReference type="EMBL" id="BMHA01000001">
    <property type="protein sequence ID" value="GGI02853.1"/>
    <property type="molecule type" value="Genomic_DNA"/>
</dbReference>
<evidence type="ECO:0000256" key="1">
    <source>
        <dbReference type="SAM" id="MobiDB-lite"/>
    </source>
</evidence>
<dbReference type="AlphaFoldDB" id="A0A8J3ET16"/>
<keyword evidence="3" id="KW-1185">Reference proteome</keyword>
<dbReference type="RefSeq" id="WP_130648223.1">
    <property type="nucleotide sequence ID" value="NZ_BMHA01000001.1"/>
</dbReference>